<organism evidence="1 2">
    <name type="scientific">Anaerotignum faecicola</name>
    <dbReference type="NCBI Taxonomy" id="2358141"/>
    <lineage>
        <taxon>Bacteria</taxon>
        <taxon>Bacillati</taxon>
        <taxon>Bacillota</taxon>
        <taxon>Clostridia</taxon>
        <taxon>Lachnospirales</taxon>
        <taxon>Anaerotignaceae</taxon>
        <taxon>Anaerotignum</taxon>
    </lineage>
</organism>
<reference evidence="1 2" key="1">
    <citation type="submission" date="2018-10" db="EMBL/GenBank/DDBJ databases">
        <title>Draft Genome Sequence of Anaerotignum sp. KCTC 15736.</title>
        <authorList>
            <person name="Choi S.H."/>
            <person name="Kim J.S."/>
            <person name="Kang S.W."/>
            <person name="Lee J.S."/>
            <person name="Park S.H."/>
        </authorList>
    </citation>
    <scope>NUCLEOTIDE SEQUENCE [LARGE SCALE GENOMIC DNA]</scope>
    <source>
        <strain evidence="1 2">KCTC 15736</strain>
    </source>
</reference>
<proteinExistence type="predicted"/>
<sequence>MNTNEIIDILFDRSKGHHRTSKGFKCYFNLYRCNLSRDDVHNLFEFEIDKSLSVFNPSILISIPEGEVGEIYSHDEKYNYDKLNYMMQIFPEDILKEYGKELTYVVFSILHEVGHWEYICDNNYSPQEYEENDFVERKLFYENHKGNDSEETFWEYREITSEKKADKYAISELNNALKSITNSKKDEYEHERE</sequence>
<protein>
    <submittedName>
        <fullName evidence="1">Uncharacterized protein</fullName>
    </submittedName>
</protein>
<dbReference type="OrthoDB" id="2083719at2"/>
<accession>A0A401LEK8</accession>
<name>A0A401LEK8_9FIRM</name>
<evidence type="ECO:0000313" key="1">
    <source>
        <dbReference type="EMBL" id="GCB29969.1"/>
    </source>
</evidence>
<gene>
    <name evidence="1" type="ORF">KGMB03357_16300</name>
</gene>
<evidence type="ECO:0000313" key="2">
    <source>
        <dbReference type="Proteomes" id="UP000287361"/>
    </source>
</evidence>
<comment type="caution">
    <text evidence="1">The sequence shown here is derived from an EMBL/GenBank/DDBJ whole genome shotgun (WGS) entry which is preliminary data.</text>
</comment>
<dbReference type="EMBL" id="BHVZ01000004">
    <property type="protein sequence ID" value="GCB29969.1"/>
    <property type="molecule type" value="Genomic_DNA"/>
</dbReference>
<dbReference type="AlphaFoldDB" id="A0A401LEK8"/>
<dbReference type="Proteomes" id="UP000287361">
    <property type="component" value="Unassembled WGS sequence"/>
</dbReference>
<keyword evidence="2" id="KW-1185">Reference proteome</keyword>